<dbReference type="PRINTS" id="PR00597">
    <property type="entry name" value="GELSOLIN"/>
</dbReference>
<dbReference type="InterPro" id="IPR007123">
    <property type="entry name" value="Gelsolin-like_dom"/>
</dbReference>
<dbReference type="InterPro" id="IPR007122">
    <property type="entry name" value="Villin/Gelsolin"/>
</dbReference>
<proteinExistence type="predicted"/>
<dbReference type="Pfam" id="PF00626">
    <property type="entry name" value="Gelsolin"/>
    <property type="match status" value="4"/>
</dbReference>
<accession>A0A4S8JUX3</accession>
<dbReference type="FunFam" id="3.40.20.10:FF:000039">
    <property type="entry name" value="Villin-4"/>
    <property type="match status" value="1"/>
</dbReference>
<dbReference type="CDD" id="cd11292">
    <property type="entry name" value="gelsolin_S3_like"/>
    <property type="match status" value="1"/>
</dbReference>
<evidence type="ECO:0000259" key="2">
    <source>
        <dbReference type="Pfam" id="PF00626"/>
    </source>
</evidence>
<dbReference type="AlphaFoldDB" id="A0A4S8JUX3"/>
<evidence type="ECO:0000313" key="4">
    <source>
        <dbReference type="Proteomes" id="UP000317650"/>
    </source>
</evidence>
<name>A0A4S8JUX3_MUSBA</name>
<dbReference type="GO" id="GO:0051015">
    <property type="term" value="F:actin filament binding"/>
    <property type="evidence" value="ECO:0007669"/>
    <property type="project" value="InterPro"/>
</dbReference>
<feature type="domain" description="Gelsolin-like" evidence="2">
    <location>
        <begin position="445"/>
        <end position="530"/>
    </location>
</feature>
<dbReference type="Gene3D" id="3.40.20.10">
    <property type="entry name" value="Severin"/>
    <property type="match status" value="4"/>
</dbReference>
<dbReference type="CDD" id="cd11293">
    <property type="entry name" value="gelsolin_S4_like"/>
    <property type="match status" value="1"/>
</dbReference>
<dbReference type="CDD" id="cd11289">
    <property type="entry name" value="gelsolin_S2_like"/>
    <property type="match status" value="1"/>
</dbReference>
<comment type="caution">
    <text evidence="3">The sequence shown here is derived from an EMBL/GenBank/DDBJ whole genome shotgun (WGS) entry which is preliminary data.</text>
</comment>
<feature type="domain" description="Gelsolin-like" evidence="2">
    <location>
        <begin position="145"/>
        <end position="190"/>
    </location>
</feature>
<keyword evidence="1" id="KW-0677">Repeat</keyword>
<organism evidence="3 4">
    <name type="scientific">Musa balbisiana</name>
    <name type="common">Banana</name>
    <dbReference type="NCBI Taxonomy" id="52838"/>
    <lineage>
        <taxon>Eukaryota</taxon>
        <taxon>Viridiplantae</taxon>
        <taxon>Streptophyta</taxon>
        <taxon>Embryophyta</taxon>
        <taxon>Tracheophyta</taxon>
        <taxon>Spermatophyta</taxon>
        <taxon>Magnoliopsida</taxon>
        <taxon>Liliopsida</taxon>
        <taxon>Zingiberales</taxon>
        <taxon>Musaceae</taxon>
        <taxon>Musa</taxon>
    </lineage>
</organism>
<reference evidence="3 4" key="1">
    <citation type="journal article" date="2019" name="Nat. Plants">
        <title>Genome sequencing of Musa balbisiana reveals subgenome evolution and function divergence in polyploid bananas.</title>
        <authorList>
            <person name="Yao X."/>
        </authorList>
    </citation>
    <scope>NUCLEOTIDE SEQUENCE [LARGE SCALE GENOMIC DNA]</scope>
    <source>
        <strain evidence="4">cv. DH-PKW</strain>
        <tissue evidence="3">Leaves</tissue>
    </source>
</reference>
<dbReference type="PANTHER" id="PTHR11977">
    <property type="entry name" value="VILLIN"/>
    <property type="match status" value="1"/>
</dbReference>
<gene>
    <name evidence="3" type="ORF">C4D60_Mb05t09500</name>
</gene>
<keyword evidence="4" id="KW-1185">Reference proteome</keyword>
<dbReference type="PANTHER" id="PTHR11977:SF51">
    <property type="entry name" value="PROTEIN FLIGHTLESS-1 HOMOLOG"/>
    <property type="match status" value="1"/>
</dbReference>
<protein>
    <recommendedName>
        <fullName evidence="2">Gelsolin-like domain-containing protein</fullName>
    </recommendedName>
</protein>
<evidence type="ECO:0000313" key="3">
    <source>
        <dbReference type="EMBL" id="THU65991.1"/>
    </source>
</evidence>
<evidence type="ECO:0000256" key="1">
    <source>
        <dbReference type="ARBA" id="ARBA00022737"/>
    </source>
</evidence>
<dbReference type="SMART" id="SM00262">
    <property type="entry name" value="GEL"/>
    <property type="match status" value="3"/>
</dbReference>
<dbReference type="InterPro" id="IPR029006">
    <property type="entry name" value="ADF-H/Gelsolin-like_dom_sf"/>
</dbReference>
<dbReference type="STRING" id="52838.A0A4S8JUX3"/>
<dbReference type="SUPFAM" id="SSF55753">
    <property type="entry name" value="Actin depolymerizing proteins"/>
    <property type="match status" value="4"/>
</dbReference>
<sequence length="541" mass="59923">MANGYCKDGKGVLFMPSLHGDLMILLSSISGASFLCLFMDEGLIFHCLGSIITLQHLSLWPKVEEGITSVDLGEQIGEKVPIKARHVIAGDGKRECEADHFAPFKHPHSVSPAPTTLASSFHHPRPISSPPLSRILSKIWRIENFQPVPIPKSDYGKFYSGDSYIILQTTGKGGTYLHDIHFWIGKESSQVPFARSSLNHDDVFILDTEKKIYQFNGANTNIQERAKALEVIQYLKDKYHEGTCDIAIIDDGKLQADSDSGEFWVLFGGFAPIGKKVVSEDDTVLETSPAKLYGINDGQLKLEENNLSKAMLENNKCYLLDCGAEVFIWVGRVTQVEERKAASKAAEDFIISQNRPKTTRVTQVIQGYETHSFKSKFESWSAGTVTGMGNSTGEEGRGKVAALLKQQGVDFKGISKGCPVNEEIPPLLEGGGKLEVWRINGSAKNPIPREEIGKFYSGDCYIVLYTYHSGEKKEDYLLTCWMGKDSIQASGNDHDDQLMATRLANTMWSSLKGRPVQGRIFQGNETPQFIALFQPMVVLKA</sequence>
<dbReference type="Proteomes" id="UP000317650">
    <property type="component" value="Chromosome 5"/>
</dbReference>
<feature type="domain" description="Gelsolin-like" evidence="2">
    <location>
        <begin position="303"/>
        <end position="373"/>
    </location>
</feature>
<feature type="domain" description="Gelsolin-like" evidence="2">
    <location>
        <begin position="191"/>
        <end position="253"/>
    </location>
</feature>
<dbReference type="EMBL" id="PYDT01000003">
    <property type="protein sequence ID" value="THU65991.1"/>
    <property type="molecule type" value="Genomic_DNA"/>
</dbReference>
<dbReference type="GO" id="GO:0051014">
    <property type="term" value="P:actin filament severing"/>
    <property type="evidence" value="ECO:0007669"/>
    <property type="project" value="TreeGrafter"/>
</dbReference>